<evidence type="ECO:0000259" key="5">
    <source>
        <dbReference type="Pfam" id="PF04500"/>
    </source>
</evidence>
<dbReference type="Pfam" id="PF13843">
    <property type="entry name" value="DDE_Tnp_1_7"/>
    <property type="match status" value="1"/>
</dbReference>
<accession>A0AAV8VII4</accession>
<evidence type="ECO:0000256" key="3">
    <source>
        <dbReference type="ARBA" id="ARBA00022833"/>
    </source>
</evidence>
<dbReference type="InterPro" id="IPR007588">
    <property type="entry name" value="Znf_FLYWCH"/>
</dbReference>
<keyword evidence="1" id="KW-0479">Metal-binding</keyword>
<evidence type="ECO:0000313" key="8">
    <source>
        <dbReference type="Proteomes" id="UP001159042"/>
    </source>
</evidence>
<dbReference type="Proteomes" id="UP001159042">
    <property type="component" value="Unassembled WGS sequence"/>
</dbReference>
<keyword evidence="8" id="KW-1185">Reference proteome</keyword>
<dbReference type="InterPro" id="IPR052638">
    <property type="entry name" value="PiggyBac_TE-derived"/>
</dbReference>
<evidence type="ECO:0000256" key="2">
    <source>
        <dbReference type="ARBA" id="ARBA00022771"/>
    </source>
</evidence>
<reference evidence="7 8" key="1">
    <citation type="journal article" date="2023" name="Insect Mol. Biol.">
        <title>Genome sequencing provides insights into the evolution of gene families encoding plant cell wall-degrading enzymes in longhorned beetles.</title>
        <authorList>
            <person name="Shin N.R."/>
            <person name="Okamura Y."/>
            <person name="Kirsch R."/>
            <person name="Pauchet Y."/>
        </authorList>
    </citation>
    <scope>NUCLEOTIDE SEQUENCE [LARGE SCALE GENOMIC DNA]</scope>
    <source>
        <strain evidence="7">EAD_L_NR</strain>
    </source>
</reference>
<evidence type="ECO:0000259" key="6">
    <source>
        <dbReference type="Pfam" id="PF13843"/>
    </source>
</evidence>
<organism evidence="7 8">
    <name type="scientific">Exocentrus adspersus</name>
    <dbReference type="NCBI Taxonomy" id="1586481"/>
    <lineage>
        <taxon>Eukaryota</taxon>
        <taxon>Metazoa</taxon>
        <taxon>Ecdysozoa</taxon>
        <taxon>Arthropoda</taxon>
        <taxon>Hexapoda</taxon>
        <taxon>Insecta</taxon>
        <taxon>Pterygota</taxon>
        <taxon>Neoptera</taxon>
        <taxon>Endopterygota</taxon>
        <taxon>Coleoptera</taxon>
        <taxon>Polyphaga</taxon>
        <taxon>Cucujiformia</taxon>
        <taxon>Chrysomeloidea</taxon>
        <taxon>Cerambycidae</taxon>
        <taxon>Lamiinae</taxon>
        <taxon>Acanthocinini</taxon>
        <taxon>Exocentrus</taxon>
    </lineage>
</organism>
<dbReference type="Pfam" id="PF04500">
    <property type="entry name" value="FLYWCH"/>
    <property type="match status" value="1"/>
</dbReference>
<dbReference type="InterPro" id="IPR029526">
    <property type="entry name" value="PGBD"/>
</dbReference>
<dbReference type="EMBL" id="JANEYG010000079">
    <property type="protein sequence ID" value="KAJ8914116.1"/>
    <property type="molecule type" value="Genomic_DNA"/>
</dbReference>
<proteinExistence type="predicted"/>
<evidence type="ECO:0000256" key="4">
    <source>
        <dbReference type="SAM" id="MobiDB-lite"/>
    </source>
</evidence>
<evidence type="ECO:0000313" key="7">
    <source>
        <dbReference type="EMBL" id="KAJ8914116.1"/>
    </source>
</evidence>
<feature type="compositionally biased region" description="Polar residues" evidence="4">
    <location>
        <begin position="639"/>
        <end position="657"/>
    </location>
</feature>
<dbReference type="Gene3D" id="2.20.25.240">
    <property type="match status" value="1"/>
</dbReference>
<comment type="caution">
    <text evidence="7">The sequence shown here is derived from an EMBL/GenBank/DDBJ whole genome shotgun (WGS) entry which is preliminary data.</text>
</comment>
<evidence type="ECO:0000256" key="1">
    <source>
        <dbReference type="ARBA" id="ARBA00022723"/>
    </source>
</evidence>
<dbReference type="GO" id="GO:0043565">
    <property type="term" value="F:sequence-specific DNA binding"/>
    <property type="evidence" value="ECO:0007669"/>
    <property type="project" value="TreeGrafter"/>
</dbReference>
<keyword evidence="2" id="KW-0863">Zinc-finger</keyword>
<keyword evidence="3" id="KW-0862">Zinc</keyword>
<protein>
    <recommendedName>
        <fullName evidence="9">Transposase</fullName>
    </recommendedName>
</protein>
<dbReference type="AlphaFoldDB" id="A0AAV8VII4"/>
<sequence>MAEGRPGAAISSRRGEGVTMYDGYLFIVNKTVNITRYLKCKFARQFGCPASIKVSPEDNLDVIDVINPRHNHPRDEQDQFEFEFRVELMEACIWERGRLKTIYDTIALRHPEGARNVPYNTVRSSMALRRRSTTPNIPLNLQDLVDIFESGSVTANGKLALIFGNPEYIDNFNNSQFIFIDGTFKAVPRQPRFGQILTVFATSMDHAIMRKAKALGVMRQIEEAHIIEGRNSLKKYYCLALLPAEIIPAAFESLQVLEPEGVFGELRTYIRRQWIERVTPNHFSVFKQRHRTNNVMESYHRRLNSKLVRHPNIWDLMDTIIDIQNIASIELDQLERQGRVYRIAKKNVTFNLRLNAAWDKLADGRFNFADFLRQAVHFVDGLDRQLHEWNDEIVDQEEEPLLPLLPLVDHHQGGNLLPANLPPVPFEPPLPPIPIEPPPLIYFNPLPNPPSPPRQFVEPPPLIHFNHVPTPPSPPHQLLERIPSPASHSPLQQHEPVSPQAPEDFPVYNFPRMPENVARAFARLGDEDDLVLEQPQIRWEPTIPVTQYEEEHMPELLRCTVCYLNKIQRGFSLQEALEIAYDDDIEEIFIEPPDAGVLTDADSGDEDGGGLIDNLSGAQLRAQAEVRLLNNDRIGGCSANDQTQESTPPQGQSSPPLQNMHKLEDFEWIRGDLEPNNQNFPAPNYSQYQNMSPVQLFELFIDDDILSLLIRETSTYALFKNCPDPRVSLEEMKCYLGILILTGYNDLPGQRFYWDSDSDMRNHLVYNSMRRDRFLQISRFIHFADNNNPDISDKIWKMRPLMDKVKSKFLEHFQPEEHLCYDESMIKYFGKHSCKQFIRGKPVRFGYKMWCLNTTSGYLVNFEMYQGNNPRRSPEYEKLFGKASAPMITMLDEIGTIKGIQPYKLFFDNLFTGTNLLKYLRDRRYQGTGTVRENRLPRECPLPGKKAFEKHPRGSFDSIIDKGNGILFVRWVHNGVVTLASTCFGLEPMGTVRRYSKAEKRMIQVTRPNVIGTYNSHMGGTDLMDENISRYRIGVRGKKWWWCLFTWMLDACMQNAWQLHKKSKGTLPQLEFRREIVKSYLKSFGTQPKGAGRTSTSTSSVTLNRVSDDLRYDKRDHFVVRIPQNKRRRCAGEGCASSGRTMCNKCNVGLCIDCFCLFHTP</sequence>
<feature type="region of interest" description="Disordered" evidence="4">
    <location>
        <begin position="634"/>
        <end position="658"/>
    </location>
</feature>
<feature type="domain" description="FLYWCH-type" evidence="5">
    <location>
        <begin position="10"/>
        <end position="72"/>
    </location>
</feature>
<evidence type="ECO:0008006" key="9">
    <source>
        <dbReference type="Google" id="ProtNLM"/>
    </source>
</evidence>
<name>A0AAV8VII4_9CUCU</name>
<dbReference type="PANTHER" id="PTHR47055:SF2">
    <property type="entry name" value="PIGGYBAC TRANSPOSABLE ELEMENT-DERIVED PROTEIN 2-RELATED"/>
    <property type="match status" value="1"/>
</dbReference>
<dbReference type="PANTHER" id="PTHR47055">
    <property type="entry name" value="DDE_TNP_1_7 DOMAIN-CONTAINING PROTEIN"/>
    <property type="match status" value="1"/>
</dbReference>
<dbReference type="GO" id="GO:0008270">
    <property type="term" value="F:zinc ion binding"/>
    <property type="evidence" value="ECO:0007669"/>
    <property type="project" value="UniProtKB-KW"/>
</dbReference>
<feature type="domain" description="PiggyBac transposable element-derived protein" evidence="6">
    <location>
        <begin position="692"/>
        <end position="1057"/>
    </location>
</feature>
<feature type="region of interest" description="Disordered" evidence="4">
    <location>
        <begin position="469"/>
        <end position="503"/>
    </location>
</feature>
<gene>
    <name evidence="7" type="ORF">NQ315_016191</name>
</gene>